<reference evidence="2 3" key="1">
    <citation type="journal article" date="2016" name="Toxins">
        <title>The Draft Genome Sequence of the Yersinia entomophaga Entomopathogenic Type Strain MH96T.</title>
        <authorList>
            <person name="Hurst M.R."/>
            <person name="Beattie A."/>
            <person name="Altermann E."/>
            <person name="Moraga R.M."/>
            <person name="Harper L.A."/>
            <person name="Calder J."/>
            <person name="Laugraud A."/>
        </authorList>
    </citation>
    <scope>NUCLEOTIDE SEQUENCE [LARGE SCALE GENOMIC DNA]</scope>
    <source>
        <strain evidence="2 3">MH96</strain>
    </source>
</reference>
<evidence type="ECO:0000313" key="2">
    <source>
        <dbReference type="EMBL" id="ANI30828.1"/>
    </source>
</evidence>
<feature type="signal peptide" evidence="1">
    <location>
        <begin position="1"/>
        <end position="19"/>
    </location>
</feature>
<keyword evidence="3" id="KW-1185">Reference proteome</keyword>
<dbReference type="NCBIfam" id="NF047539">
    <property type="entry name" value="XAC2610_fam"/>
    <property type="match status" value="1"/>
</dbReference>
<protein>
    <submittedName>
        <fullName evidence="2">Uncharacterized protein</fullName>
    </submittedName>
</protein>
<dbReference type="InterPro" id="IPR058087">
    <property type="entry name" value="XAC2610_dom"/>
</dbReference>
<sequence length="289" mass="32198">MKSLSAVLLLSVLPVAAFATPTPFVIDKDHKGQLTIEQFEGSNSDGGRFEVLLPSGKTQELGGFEFIDDGKNPGASFTDFNFDGYNDIAIDVPVGMVNFETFIYLWQPEAGQFKALKPNNPGACGQFSDVTLDEKNKTIISSCRGGPVWYSDKFKYDDQGKLYLASDMELNMGVAPDHDISTFAFFERYYDPQGKKISQQAIGIEGEPYVYTVKNEKLRLYNAPNKAQKSAMYLVKGDQVAIVDLTVLENTDKTWVKIKYASKKRGDIYKWVAADETEHSAPQESAVFR</sequence>
<accession>A0ABM6BMX0</accession>
<proteinExistence type="predicted"/>
<dbReference type="Gene3D" id="2.30.30.40">
    <property type="entry name" value="SH3 Domains"/>
    <property type="match status" value="1"/>
</dbReference>
<evidence type="ECO:0000256" key="1">
    <source>
        <dbReference type="SAM" id="SignalP"/>
    </source>
</evidence>
<dbReference type="RefSeq" id="WP_064516263.1">
    <property type="nucleotide sequence ID" value="NZ_CBCSBH010000020.1"/>
</dbReference>
<keyword evidence="1" id="KW-0732">Signal</keyword>
<evidence type="ECO:0000313" key="3">
    <source>
        <dbReference type="Proteomes" id="UP000266744"/>
    </source>
</evidence>
<name>A0ABM6BMX0_YERET</name>
<feature type="chain" id="PRO_5047158467" evidence="1">
    <location>
        <begin position="20"/>
        <end position="289"/>
    </location>
</feature>
<dbReference type="EMBL" id="CP010029">
    <property type="protein sequence ID" value="ANI30828.1"/>
    <property type="molecule type" value="Genomic_DNA"/>
</dbReference>
<gene>
    <name evidence="2" type="ORF">PL78_13475</name>
</gene>
<organism evidence="2 3">
    <name type="scientific">Yersinia entomophaga</name>
    <dbReference type="NCBI Taxonomy" id="935293"/>
    <lineage>
        <taxon>Bacteria</taxon>
        <taxon>Pseudomonadati</taxon>
        <taxon>Pseudomonadota</taxon>
        <taxon>Gammaproteobacteria</taxon>
        <taxon>Enterobacterales</taxon>
        <taxon>Yersiniaceae</taxon>
        <taxon>Yersinia</taxon>
    </lineage>
</organism>
<dbReference type="Proteomes" id="UP000266744">
    <property type="component" value="Chromosome"/>
</dbReference>